<dbReference type="EMBL" id="JAMDMJ010000030">
    <property type="protein sequence ID" value="MCY9598437.1"/>
    <property type="molecule type" value="Genomic_DNA"/>
</dbReference>
<dbReference type="InterPro" id="IPR012347">
    <property type="entry name" value="Ferritin-like"/>
</dbReference>
<proteinExistence type="predicted"/>
<keyword evidence="5" id="KW-1185">Reference proteome</keyword>
<reference evidence="3 4" key="1">
    <citation type="submission" date="2018-01" db="EMBL/GenBank/DDBJ databases">
        <title>The whole genome sequencing and assembly of Paenibacillus chitinolyticus KCCM 41400 strain.</title>
        <authorList>
            <person name="Kim J.-Y."/>
            <person name="Park M.-K."/>
            <person name="Lee Y.-J."/>
            <person name="Yi H."/>
            <person name="Bahn Y.-S."/>
            <person name="Kim J.F."/>
            <person name="Lee D.-W."/>
        </authorList>
    </citation>
    <scope>NUCLEOTIDE SEQUENCE [LARGE SCALE GENOMIC DNA]</scope>
    <source>
        <strain evidence="3 4">KCCM 41400</strain>
    </source>
</reference>
<feature type="compositionally biased region" description="Low complexity" evidence="1">
    <location>
        <begin position="8"/>
        <end position="26"/>
    </location>
</feature>
<organism evidence="3 4">
    <name type="scientific">Paenibacillus chitinolyticus</name>
    <dbReference type="NCBI Taxonomy" id="79263"/>
    <lineage>
        <taxon>Bacteria</taxon>
        <taxon>Bacillati</taxon>
        <taxon>Bacillota</taxon>
        <taxon>Bacilli</taxon>
        <taxon>Bacillales</taxon>
        <taxon>Paenibacillaceae</taxon>
        <taxon>Paenibacillus</taxon>
    </lineage>
</organism>
<dbReference type="GeneID" id="95378706"/>
<evidence type="ECO:0000313" key="5">
    <source>
        <dbReference type="Proteomes" id="UP001527202"/>
    </source>
</evidence>
<evidence type="ECO:0000256" key="1">
    <source>
        <dbReference type="SAM" id="MobiDB-lite"/>
    </source>
</evidence>
<accession>A0A410X438</accession>
<dbReference type="OrthoDB" id="2382401at2"/>
<dbReference type="EMBL" id="CP026520">
    <property type="protein sequence ID" value="QAV21370.1"/>
    <property type="molecule type" value="Genomic_DNA"/>
</dbReference>
<evidence type="ECO:0000313" key="2">
    <source>
        <dbReference type="EMBL" id="MCY9598437.1"/>
    </source>
</evidence>
<dbReference type="AlphaFoldDB" id="A0A410X438"/>
<gene>
    <name evidence="2" type="ORF">M5X16_22055</name>
    <name evidence="3" type="ORF">PC41400_28355</name>
</gene>
<dbReference type="InterPro" id="IPR012851">
    <property type="entry name" value="Spore_coat_CotF-like"/>
</dbReference>
<keyword evidence="3" id="KW-0946">Virion</keyword>
<dbReference type="Proteomes" id="UP001527202">
    <property type="component" value="Unassembled WGS sequence"/>
</dbReference>
<evidence type="ECO:0000313" key="3">
    <source>
        <dbReference type="EMBL" id="QAV21370.1"/>
    </source>
</evidence>
<evidence type="ECO:0000313" key="4">
    <source>
        <dbReference type="Proteomes" id="UP000288943"/>
    </source>
</evidence>
<sequence>MNQQPNNQNRQLSYQQQQQHDQRQQQLEQLFQQQSAYPYSQGFQQNQQQNQQQNLQSGSILSDKDLLSTTLADHKRVIREYATAATESNCPAIRQLFNQLTLDTLHLQGELYTFMKQNNMYSPPSPALRQDIDKQIQHSQQSGQQTQQLVAPYLSFGGPHQGYSYIQPSYNQAGQAQQHYTM</sequence>
<reference evidence="2 5" key="2">
    <citation type="submission" date="2022-05" db="EMBL/GenBank/DDBJ databases">
        <title>Genome Sequencing of Bee-Associated Microbes.</title>
        <authorList>
            <person name="Dunlap C."/>
        </authorList>
    </citation>
    <scope>NUCLEOTIDE SEQUENCE [LARGE SCALE GENOMIC DNA]</scope>
    <source>
        <strain evidence="2 5">NRRL B-23120</strain>
    </source>
</reference>
<dbReference type="Gene3D" id="1.20.1260.10">
    <property type="match status" value="1"/>
</dbReference>
<dbReference type="KEGG" id="pchi:PC41400_28355"/>
<dbReference type="Pfam" id="PF07875">
    <property type="entry name" value="Coat_F"/>
    <property type="match status" value="1"/>
</dbReference>
<dbReference type="RefSeq" id="WP_042234259.1">
    <property type="nucleotide sequence ID" value="NZ_CP026520.1"/>
</dbReference>
<keyword evidence="3" id="KW-0167">Capsid protein</keyword>
<feature type="region of interest" description="Disordered" evidence="1">
    <location>
        <begin position="1"/>
        <end position="26"/>
    </location>
</feature>
<dbReference type="Proteomes" id="UP000288943">
    <property type="component" value="Chromosome"/>
</dbReference>
<protein>
    <submittedName>
        <fullName evidence="3">Spore coat protein</fullName>
    </submittedName>
</protein>
<name>A0A410X438_9BACL</name>